<dbReference type="InterPro" id="IPR032508">
    <property type="entry name" value="FecR_C"/>
</dbReference>
<feature type="transmembrane region" description="Helical" evidence="1">
    <location>
        <begin position="87"/>
        <end position="108"/>
    </location>
</feature>
<dbReference type="Gene3D" id="3.55.50.30">
    <property type="match status" value="1"/>
</dbReference>
<keyword evidence="1" id="KW-0812">Transmembrane</keyword>
<dbReference type="GO" id="GO:0016989">
    <property type="term" value="F:sigma factor antagonist activity"/>
    <property type="evidence" value="ECO:0007669"/>
    <property type="project" value="TreeGrafter"/>
</dbReference>
<reference evidence="4" key="1">
    <citation type="submission" date="2019-03" db="EMBL/GenBank/DDBJ databases">
        <title>Single cell metagenomics reveals metabolic interactions within the superorganism composed of flagellate Streblomastix strix and complex community of Bacteroidetes bacteria on its surface.</title>
        <authorList>
            <person name="Treitli S.C."/>
            <person name="Kolisko M."/>
            <person name="Husnik F."/>
            <person name="Keeling P."/>
            <person name="Hampl V."/>
        </authorList>
    </citation>
    <scope>NUCLEOTIDE SEQUENCE</scope>
    <source>
        <strain evidence="4">STM</strain>
    </source>
</reference>
<evidence type="ECO:0000259" key="3">
    <source>
        <dbReference type="Pfam" id="PF16344"/>
    </source>
</evidence>
<protein>
    <recommendedName>
        <fullName evidence="5">FecR protein domain-containing protein</fullName>
    </recommendedName>
</protein>
<dbReference type="AlphaFoldDB" id="A0A5J4R7T1"/>
<dbReference type="Pfam" id="PF04773">
    <property type="entry name" value="FecR"/>
    <property type="match status" value="1"/>
</dbReference>
<dbReference type="PIRSF" id="PIRSF018266">
    <property type="entry name" value="FecR"/>
    <property type="match status" value="1"/>
</dbReference>
<keyword evidence="1" id="KW-0472">Membrane</keyword>
<keyword evidence="1" id="KW-1133">Transmembrane helix</keyword>
<dbReference type="FunFam" id="2.60.120.1440:FF:000001">
    <property type="entry name" value="Putative anti-sigma factor"/>
    <property type="match status" value="1"/>
</dbReference>
<dbReference type="Pfam" id="PF16344">
    <property type="entry name" value="FecR_C"/>
    <property type="match status" value="1"/>
</dbReference>
<name>A0A5J4R7T1_9ZZZZ</name>
<accession>A0A5J4R7T1</accession>
<evidence type="ECO:0000256" key="1">
    <source>
        <dbReference type="SAM" id="Phobius"/>
    </source>
</evidence>
<feature type="domain" description="FecR protein" evidence="2">
    <location>
        <begin position="120"/>
        <end position="215"/>
    </location>
</feature>
<dbReference type="Gene3D" id="2.60.120.1440">
    <property type="match status" value="1"/>
</dbReference>
<dbReference type="PANTHER" id="PTHR30273:SF2">
    <property type="entry name" value="PROTEIN FECR"/>
    <property type="match status" value="1"/>
</dbReference>
<dbReference type="InterPro" id="IPR012373">
    <property type="entry name" value="Ferrdict_sens_TM"/>
</dbReference>
<evidence type="ECO:0000259" key="2">
    <source>
        <dbReference type="Pfam" id="PF04773"/>
    </source>
</evidence>
<gene>
    <name evidence="4" type="ORF">EZS27_021998</name>
</gene>
<organism evidence="4">
    <name type="scientific">termite gut metagenome</name>
    <dbReference type="NCBI Taxonomy" id="433724"/>
    <lineage>
        <taxon>unclassified sequences</taxon>
        <taxon>metagenomes</taxon>
        <taxon>organismal metagenomes</taxon>
    </lineage>
</organism>
<dbReference type="EMBL" id="SNRY01001691">
    <property type="protein sequence ID" value="KAA6329171.1"/>
    <property type="molecule type" value="Genomic_DNA"/>
</dbReference>
<dbReference type="PANTHER" id="PTHR30273">
    <property type="entry name" value="PERIPLASMIC SIGNAL SENSOR AND SIGMA FACTOR ACTIVATOR FECR-RELATED"/>
    <property type="match status" value="1"/>
</dbReference>
<feature type="domain" description="Protein FecR C-terminal" evidence="3">
    <location>
        <begin position="258"/>
        <end position="323"/>
    </location>
</feature>
<proteinExistence type="predicted"/>
<sequence length="326" mass="37674">MKNTKKQIGSRLNRYINGIYTQIDAEALWDALKTGTGQKFVGEEMDRVWEDYSGTTTDTQHQQYKAEAWQLLKRTRQREKPFMLRSFLKYAAALFLLIATGLSIYLFFTGKDDQEILYITLRVDNEQQKQLIFTDGTKVILNAGSQLSYPMQFESDKRRIKLDGEAFFQVTKDISKPFIVQTKNANIEVLGTGFNVKAHNEDEFVSVTVESGKVRVNMEEAIMQLLPGEQFFLDKTNREIHRSRENPEYAKVWISGGLYFNKCPIRSVVNELIRHYNCAIEFEGKVPDEYISGGHDNKTLESVLQSIYYATGIKYRKESGKIILYE</sequence>
<evidence type="ECO:0000313" key="4">
    <source>
        <dbReference type="EMBL" id="KAA6329171.1"/>
    </source>
</evidence>
<dbReference type="InterPro" id="IPR006860">
    <property type="entry name" value="FecR"/>
</dbReference>
<evidence type="ECO:0008006" key="5">
    <source>
        <dbReference type="Google" id="ProtNLM"/>
    </source>
</evidence>
<comment type="caution">
    <text evidence="4">The sequence shown here is derived from an EMBL/GenBank/DDBJ whole genome shotgun (WGS) entry which is preliminary data.</text>
</comment>